<protein>
    <submittedName>
        <fullName evidence="10">Uncharacterized protein</fullName>
    </submittedName>
</protein>
<evidence type="ECO:0000259" key="7">
    <source>
        <dbReference type="Pfam" id="PF06025"/>
    </source>
</evidence>
<dbReference type="Pfam" id="PF13844">
    <property type="entry name" value="Glyco_transf_41"/>
    <property type="match status" value="1"/>
</dbReference>
<dbReference type="Proteomes" id="UP000235392">
    <property type="component" value="Unassembled WGS sequence"/>
</dbReference>
<evidence type="ECO:0000256" key="5">
    <source>
        <dbReference type="SAM" id="MobiDB-lite"/>
    </source>
</evidence>
<sequence>MLLKPNHHVHWQYINQAYSPPPPTISQCPTPQASLAQAFKHGFHLFIALLSAPLPLCYEPPTPPHVINLLDASSLEAHGRFKATRPIWISPDLQVPKHTIGNIASSTQSLRFGGLVVFTIGNTLDLNTSFGLRASVASSLTHLPDCYTLSRWLMESFVWKIEAFADFRAYQIKHQTDTHEKLSSLNRLKDDGIKDKGKGKEVNAPSSSDAQSKPCTESGRLVQPDAILEEDENILIERVEILGGICAVLEPPPDQFKHHTLHDGSRMASQPAPGLLPAESICNAHTTADDILWSGRLIPTLPRATHAHKTCSRVAASIALATGHGSRMIATSMEDYKEWVIRFGQSVQYVARQPTRAGAEGYISGELVEGGMIELRQRLFFSRDGSLPPGFPPRLGHNPNVLAKKRQIVKDAVQILRDSIGVALHSLSIPINPSGSDTTSSASKEQMPELTPIQLSELLSIIISNTPISSTEEGKETKLLWTPTVQPATVQAIVSRGAGELHQSEIVFLLRPSRRVPADNRHGRASRESPTDPMVISTMECPTLRRERWFWYLPLATSQPPSELVIDQDDLPHKSPFLSIVIQVLPGQTTSSNQYLTSSTQPAHAPTTPTPKGHSKEKSSISQNSPSQPLAPVEGLATIHVSASTLACGRRSQDIIADLIEQHQLPIDCRFELFHRIWIAMALKSPIDIRQSAVVRLLALAIYTHRTDETTAVSNLFIYKPGLISQLSELINLEIGGDGLGGDIQAAAFYALEGISRYRGKIAEVAGAVGVSVSHGTLMHVVRKMAKQLERERAACKDEFINSLFCFLSCLQLSVYAGSLLVGAAIVPVLVDICKNSHPNQIGTVIRAVTNLDGLLYGFTSAFTLFNQVDGLEVFVNRIKKEVGKAIAEHHVDIASSSKPSKLHIGMLSHSSAGLLKALFRSIQRLLTSAGTMESRADLIAIPSALGALCLNEVGLQQVNGRQAIPAIFAPSLKKTVLEATLTFLSEIDRIRKAVDITASQVVNVQLKACVEESPQAAIKGASSSLLVAPSQTLANRRKKDEKHHYLNNLVLQLIDVACRLRESMLQNVAQYQDFITLGALKLLLVQEGEVPNQHFREQRPVQEELLLPVPSGISTDFLDVIPPKIWDKVICSEFADQYKHRRRKDLAQATTTAAGSNRAPAGPEIDPIEPATFLAGLDPSFREAVLLKQDNGPIFPNLLAEPAANGATKATKLFPVMEALNTKLLLVCLSSSLAPLHKPPSTISVPSGPPPLTGLLAPRREPSRPFRSYQSSALGVGHRSGCRHGKRWGLIGVLQHPHSTSESVAASLASEASMDNVKALQSIASSISQSHNPFFSAIIKLFSSRRVTDEALKKQALHTASLLAQVLSAEETNNLSPFASLGSPWEFNLRDLGRWLQITSLTGQYDLQPLSPVEYLDTKYTGRFRTQADQATSLNICRHFFHASSMSRDHQDMVELPSELVIGHSRLEKPSQVS</sequence>
<evidence type="ECO:0000256" key="1">
    <source>
        <dbReference type="ARBA" id="ARBA00004922"/>
    </source>
</evidence>
<feature type="domain" description="DUF908" evidence="6">
    <location>
        <begin position="594"/>
        <end position="786"/>
    </location>
</feature>
<evidence type="ECO:0000259" key="6">
    <source>
        <dbReference type="Pfam" id="PF06012"/>
    </source>
</evidence>
<dbReference type="Pfam" id="PF17867">
    <property type="entry name" value="AAA_lid_7"/>
    <property type="match status" value="1"/>
</dbReference>
<feature type="compositionally biased region" description="Low complexity" evidence="5">
    <location>
        <begin position="597"/>
        <end position="611"/>
    </location>
</feature>
<dbReference type="Pfam" id="PF06025">
    <property type="entry name" value="DUF913"/>
    <property type="match status" value="1"/>
</dbReference>
<dbReference type="InterPro" id="IPR029489">
    <property type="entry name" value="OGT/SEC/SPY_C"/>
</dbReference>
<comment type="pathway">
    <text evidence="1">Protein modification; protein glycosylation.</text>
</comment>
<dbReference type="PANTHER" id="PTHR44998">
    <property type="match status" value="1"/>
</dbReference>
<feature type="compositionally biased region" description="Polar residues" evidence="5">
    <location>
        <begin position="204"/>
        <end position="215"/>
    </location>
</feature>
<dbReference type="GO" id="GO:0006493">
    <property type="term" value="P:protein O-linked glycosylation"/>
    <property type="evidence" value="ECO:0007669"/>
    <property type="project" value="TreeGrafter"/>
</dbReference>
<keyword evidence="3" id="KW-0677">Repeat</keyword>
<feature type="domain" description="DUF913" evidence="7">
    <location>
        <begin position="847"/>
        <end position="933"/>
    </location>
</feature>
<feature type="region of interest" description="Disordered" evidence="5">
    <location>
        <begin position="188"/>
        <end position="222"/>
    </location>
</feature>
<accession>A0A2N5U2L1</accession>
<evidence type="ECO:0000256" key="3">
    <source>
        <dbReference type="ARBA" id="ARBA00022737"/>
    </source>
</evidence>
<dbReference type="GO" id="GO:0016757">
    <property type="term" value="F:glycosyltransferase activity"/>
    <property type="evidence" value="ECO:0007669"/>
    <property type="project" value="TreeGrafter"/>
</dbReference>
<evidence type="ECO:0000259" key="8">
    <source>
        <dbReference type="Pfam" id="PF13844"/>
    </source>
</evidence>
<proteinExistence type="predicted"/>
<dbReference type="InterPro" id="IPR010309">
    <property type="entry name" value="E3_Ub_ligase_DUF908"/>
</dbReference>
<feature type="region of interest" description="Disordered" evidence="5">
    <location>
        <begin position="1147"/>
        <end position="1166"/>
    </location>
</feature>
<organism evidence="10 11">
    <name type="scientific">Puccinia coronata f. sp. avenae</name>
    <dbReference type="NCBI Taxonomy" id="200324"/>
    <lineage>
        <taxon>Eukaryota</taxon>
        <taxon>Fungi</taxon>
        <taxon>Dikarya</taxon>
        <taxon>Basidiomycota</taxon>
        <taxon>Pucciniomycotina</taxon>
        <taxon>Pucciniomycetes</taxon>
        <taxon>Pucciniales</taxon>
        <taxon>Pucciniaceae</taxon>
        <taxon>Puccinia</taxon>
    </lineage>
</organism>
<evidence type="ECO:0000313" key="11">
    <source>
        <dbReference type="Proteomes" id="UP000235392"/>
    </source>
</evidence>
<keyword evidence="4" id="KW-0802">TPR repeat</keyword>
<dbReference type="PANTHER" id="PTHR44998:SF1">
    <property type="entry name" value="UDP-N-ACETYLGLUCOSAMINE--PEPTIDE N-ACETYLGLUCOSAMINYLTRANSFERASE 110 KDA SUBUNIT"/>
    <property type="match status" value="1"/>
</dbReference>
<dbReference type="InterPro" id="IPR010314">
    <property type="entry name" value="E3_Ub_ligase_DUF913"/>
</dbReference>
<keyword evidence="2" id="KW-0808">Transferase</keyword>
<feature type="region of interest" description="Disordered" evidence="5">
    <location>
        <begin position="592"/>
        <end position="630"/>
    </location>
</feature>
<feature type="domain" description="O-GlcNAc transferase C-terminal" evidence="8">
    <location>
        <begin position="280"/>
        <end position="351"/>
    </location>
</feature>
<dbReference type="Gene3D" id="3.40.50.2000">
    <property type="entry name" value="Glycogen Phosphorylase B"/>
    <property type="match status" value="1"/>
</dbReference>
<dbReference type="InterPro" id="IPR040848">
    <property type="entry name" value="AAA_lid_7"/>
</dbReference>
<evidence type="ECO:0000256" key="2">
    <source>
        <dbReference type="ARBA" id="ARBA00022679"/>
    </source>
</evidence>
<evidence type="ECO:0000256" key="4">
    <source>
        <dbReference type="ARBA" id="ARBA00022803"/>
    </source>
</evidence>
<dbReference type="Pfam" id="PF06012">
    <property type="entry name" value="DUF908"/>
    <property type="match status" value="1"/>
</dbReference>
<evidence type="ECO:0000259" key="9">
    <source>
        <dbReference type="Pfam" id="PF17867"/>
    </source>
</evidence>
<feature type="compositionally biased region" description="Basic and acidic residues" evidence="5">
    <location>
        <begin position="188"/>
        <end position="201"/>
    </location>
</feature>
<reference evidence="10 11" key="1">
    <citation type="submission" date="2017-11" db="EMBL/GenBank/DDBJ databases">
        <title>De novo assembly and phasing of dikaryotic genomes from two isolates of Puccinia coronata f. sp. avenae, the causal agent of oat crown rust.</title>
        <authorList>
            <person name="Miller M.E."/>
            <person name="Zhang Y."/>
            <person name="Omidvar V."/>
            <person name="Sperschneider J."/>
            <person name="Schwessinger B."/>
            <person name="Raley C."/>
            <person name="Palmer J.M."/>
            <person name="Garnica D."/>
            <person name="Upadhyaya N."/>
            <person name="Rathjen J."/>
            <person name="Taylor J.M."/>
            <person name="Park R.F."/>
            <person name="Dodds P.N."/>
            <person name="Hirsch C.D."/>
            <person name="Kianian S.F."/>
            <person name="Figueroa M."/>
        </authorList>
    </citation>
    <scope>NUCLEOTIDE SEQUENCE [LARGE SCALE GENOMIC DNA]</scope>
    <source>
        <strain evidence="10">12SD80</strain>
    </source>
</reference>
<gene>
    <name evidence="10" type="ORF">PCASD_17313</name>
</gene>
<evidence type="ECO:0000313" key="10">
    <source>
        <dbReference type="EMBL" id="PLW31963.1"/>
    </source>
</evidence>
<dbReference type="EMBL" id="PGCI01000256">
    <property type="protein sequence ID" value="PLW31963.1"/>
    <property type="molecule type" value="Genomic_DNA"/>
</dbReference>
<name>A0A2N5U2L1_9BASI</name>
<comment type="caution">
    <text evidence="10">The sequence shown here is derived from an EMBL/GenBank/DDBJ whole genome shotgun (WGS) entry which is preliminary data.</text>
</comment>
<feature type="domain" description="Midasin AAA lid" evidence="9">
    <location>
        <begin position="1373"/>
        <end position="1444"/>
    </location>
</feature>